<gene>
    <name evidence="15" type="ORF">ASPWEDRAFT_735872</name>
</gene>
<comment type="catalytic activity">
    <reaction evidence="9">
        <text>L-aspartate + L-glutamine + ATP + H2O = L-asparagine + L-glutamate + AMP + diphosphate + H(+)</text>
        <dbReference type="Rhea" id="RHEA:12228"/>
        <dbReference type="ChEBI" id="CHEBI:15377"/>
        <dbReference type="ChEBI" id="CHEBI:15378"/>
        <dbReference type="ChEBI" id="CHEBI:29985"/>
        <dbReference type="ChEBI" id="CHEBI:29991"/>
        <dbReference type="ChEBI" id="CHEBI:30616"/>
        <dbReference type="ChEBI" id="CHEBI:33019"/>
        <dbReference type="ChEBI" id="CHEBI:58048"/>
        <dbReference type="ChEBI" id="CHEBI:58359"/>
        <dbReference type="ChEBI" id="CHEBI:456215"/>
        <dbReference type="EC" id="6.3.5.4"/>
    </reaction>
</comment>
<dbReference type="CDD" id="cd01991">
    <property type="entry name" value="Asn_synthase_B_C"/>
    <property type="match status" value="1"/>
</dbReference>
<protein>
    <recommendedName>
        <fullName evidence="1">asparagine synthase (glutamine-hydrolyzing)</fullName>
        <ecNumber evidence="1">6.3.5.4</ecNumber>
    </recommendedName>
</protein>
<evidence type="ECO:0000256" key="5">
    <source>
        <dbReference type="ARBA" id="ARBA00022840"/>
    </source>
</evidence>
<dbReference type="VEuPathDB" id="FungiDB:ASPWEDRAFT_735872"/>
<evidence type="ECO:0000256" key="10">
    <source>
        <dbReference type="PIRNR" id="PIRNR001589"/>
    </source>
</evidence>
<keyword evidence="2" id="KW-0436">Ligase</keyword>
<dbReference type="InterPro" id="IPR029055">
    <property type="entry name" value="Ntn_hydrolases_N"/>
</dbReference>
<dbReference type="GO" id="GO:0006529">
    <property type="term" value="P:asparagine biosynthetic process"/>
    <property type="evidence" value="ECO:0007669"/>
    <property type="project" value="UniProtKB-KW"/>
</dbReference>
<dbReference type="RefSeq" id="XP_040692832.1">
    <property type="nucleotide sequence ID" value="XM_040839351.1"/>
</dbReference>
<evidence type="ECO:0000259" key="14">
    <source>
        <dbReference type="PROSITE" id="PS51278"/>
    </source>
</evidence>
<dbReference type="GeneID" id="63755199"/>
<feature type="active site" description="For GATase activity" evidence="11">
    <location>
        <position position="2"/>
    </location>
</feature>
<evidence type="ECO:0000256" key="7">
    <source>
        <dbReference type="ARBA" id="ARBA00022962"/>
    </source>
</evidence>
<evidence type="ECO:0000256" key="3">
    <source>
        <dbReference type="ARBA" id="ARBA00022605"/>
    </source>
</evidence>
<evidence type="ECO:0000256" key="2">
    <source>
        <dbReference type="ARBA" id="ARBA00022598"/>
    </source>
</evidence>
<dbReference type="STRING" id="1073089.A0A1L9RW53"/>
<dbReference type="OrthoDB" id="409189at2759"/>
<organism evidence="15 16">
    <name type="scientific">Aspergillus wentii DTO 134E9</name>
    <dbReference type="NCBI Taxonomy" id="1073089"/>
    <lineage>
        <taxon>Eukaryota</taxon>
        <taxon>Fungi</taxon>
        <taxon>Dikarya</taxon>
        <taxon>Ascomycota</taxon>
        <taxon>Pezizomycotina</taxon>
        <taxon>Eurotiomycetes</taxon>
        <taxon>Eurotiomycetidae</taxon>
        <taxon>Eurotiales</taxon>
        <taxon>Aspergillaceae</taxon>
        <taxon>Aspergillus</taxon>
        <taxon>Aspergillus subgen. Cremei</taxon>
    </lineage>
</organism>
<keyword evidence="5 10" id="KW-0067">ATP-binding</keyword>
<reference evidence="16" key="1">
    <citation type="journal article" date="2017" name="Genome Biol.">
        <title>Comparative genomics reveals high biological diversity and specific adaptations in the industrially and medically important fungal genus Aspergillus.</title>
        <authorList>
            <person name="de Vries R.P."/>
            <person name="Riley R."/>
            <person name="Wiebenga A."/>
            <person name="Aguilar-Osorio G."/>
            <person name="Amillis S."/>
            <person name="Uchima C.A."/>
            <person name="Anderluh G."/>
            <person name="Asadollahi M."/>
            <person name="Askin M."/>
            <person name="Barry K."/>
            <person name="Battaglia E."/>
            <person name="Bayram O."/>
            <person name="Benocci T."/>
            <person name="Braus-Stromeyer S.A."/>
            <person name="Caldana C."/>
            <person name="Canovas D."/>
            <person name="Cerqueira G.C."/>
            <person name="Chen F."/>
            <person name="Chen W."/>
            <person name="Choi C."/>
            <person name="Clum A."/>
            <person name="Dos Santos R.A."/>
            <person name="Damasio A.R."/>
            <person name="Diallinas G."/>
            <person name="Emri T."/>
            <person name="Fekete E."/>
            <person name="Flipphi M."/>
            <person name="Freyberg S."/>
            <person name="Gallo A."/>
            <person name="Gournas C."/>
            <person name="Habgood R."/>
            <person name="Hainaut M."/>
            <person name="Harispe M.L."/>
            <person name="Henrissat B."/>
            <person name="Hilden K.S."/>
            <person name="Hope R."/>
            <person name="Hossain A."/>
            <person name="Karabika E."/>
            <person name="Karaffa L."/>
            <person name="Karanyi Z."/>
            <person name="Krasevec N."/>
            <person name="Kuo A."/>
            <person name="Kusch H."/>
            <person name="LaButti K."/>
            <person name="Lagendijk E.L."/>
            <person name="Lapidus A."/>
            <person name="Levasseur A."/>
            <person name="Lindquist E."/>
            <person name="Lipzen A."/>
            <person name="Logrieco A.F."/>
            <person name="MacCabe A."/>
            <person name="Maekelae M.R."/>
            <person name="Malavazi I."/>
            <person name="Melin P."/>
            <person name="Meyer V."/>
            <person name="Mielnichuk N."/>
            <person name="Miskei M."/>
            <person name="Molnar A.P."/>
            <person name="Mule G."/>
            <person name="Ngan C.Y."/>
            <person name="Orejas M."/>
            <person name="Orosz E."/>
            <person name="Ouedraogo J.P."/>
            <person name="Overkamp K.M."/>
            <person name="Park H.-S."/>
            <person name="Perrone G."/>
            <person name="Piumi F."/>
            <person name="Punt P.J."/>
            <person name="Ram A.F."/>
            <person name="Ramon A."/>
            <person name="Rauscher S."/>
            <person name="Record E."/>
            <person name="Riano-Pachon D.M."/>
            <person name="Robert V."/>
            <person name="Roehrig J."/>
            <person name="Ruller R."/>
            <person name="Salamov A."/>
            <person name="Salih N.S."/>
            <person name="Samson R.A."/>
            <person name="Sandor E."/>
            <person name="Sanguinetti M."/>
            <person name="Schuetze T."/>
            <person name="Sepcic K."/>
            <person name="Shelest E."/>
            <person name="Sherlock G."/>
            <person name="Sophianopoulou V."/>
            <person name="Squina F.M."/>
            <person name="Sun H."/>
            <person name="Susca A."/>
            <person name="Todd R.B."/>
            <person name="Tsang A."/>
            <person name="Unkles S.E."/>
            <person name="van de Wiele N."/>
            <person name="van Rossen-Uffink D."/>
            <person name="Oliveira J.V."/>
            <person name="Vesth T.C."/>
            <person name="Visser J."/>
            <person name="Yu J.-H."/>
            <person name="Zhou M."/>
            <person name="Andersen M.R."/>
            <person name="Archer D.B."/>
            <person name="Baker S.E."/>
            <person name="Benoit I."/>
            <person name="Brakhage A.A."/>
            <person name="Braus G.H."/>
            <person name="Fischer R."/>
            <person name="Frisvad J.C."/>
            <person name="Goldman G.H."/>
            <person name="Houbraken J."/>
            <person name="Oakley B."/>
            <person name="Pocsi I."/>
            <person name="Scazzocchio C."/>
            <person name="Seiboth B."/>
            <person name="vanKuyk P.A."/>
            <person name="Wortman J."/>
            <person name="Dyer P.S."/>
            <person name="Grigoriev I.V."/>
        </authorList>
    </citation>
    <scope>NUCLEOTIDE SEQUENCE [LARGE SCALE GENOMIC DNA]</scope>
    <source>
        <strain evidence="16">DTO 134E9</strain>
    </source>
</reference>
<dbReference type="Pfam" id="PF00733">
    <property type="entry name" value="Asn_synthase"/>
    <property type="match status" value="1"/>
</dbReference>
<dbReference type="CDD" id="cd00712">
    <property type="entry name" value="AsnB"/>
    <property type="match status" value="1"/>
</dbReference>
<dbReference type="SUPFAM" id="SSF52402">
    <property type="entry name" value="Adenine nucleotide alpha hydrolases-like"/>
    <property type="match status" value="1"/>
</dbReference>
<dbReference type="EMBL" id="KV878210">
    <property type="protein sequence ID" value="OJJ39156.1"/>
    <property type="molecule type" value="Genomic_DNA"/>
</dbReference>
<dbReference type="PANTHER" id="PTHR11772:SF17">
    <property type="entry name" value="ASPARAGINE SYNTHETASE (EUROFUNG)"/>
    <property type="match status" value="1"/>
</dbReference>
<evidence type="ECO:0000256" key="12">
    <source>
        <dbReference type="PIRSR" id="PIRSR001589-2"/>
    </source>
</evidence>
<dbReference type="GO" id="GO:0004066">
    <property type="term" value="F:asparagine synthase (glutamine-hydrolyzing) activity"/>
    <property type="evidence" value="ECO:0007669"/>
    <property type="project" value="UniProtKB-EC"/>
</dbReference>
<dbReference type="PIRSF" id="PIRSF001589">
    <property type="entry name" value="Asn_synthetase_glu-h"/>
    <property type="match status" value="1"/>
</dbReference>
<evidence type="ECO:0000256" key="6">
    <source>
        <dbReference type="ARBA" id="ARBA00022888"/>
    </source>
</evidence>
<sequence length="659" mass="74948">MCGISTFLSLQKGSPDSISNIETNPKSEAQLNASLDVVEHRGPDARGKWFSPDGQVGLGHVRLTIIDLSPDGNQPFHDSQDGIHAVVNGELYGHEHYREQLSSEYDFQGKSDCEIVIALYKHYGVSFLSYLRGEFALVLWDANRQLFFAARDRFGIKSLYHTIVGNRLLVATEMKSFLAFGWQPEWSRTMFEGVYQVLPGHYLMSRNYQQPKHASYWEFEYPDKRNLETRTEEEMIQGVRERLVEAVRLRLRADVPVGIYLSGGLDSSAIAGIVAHLIKEKGARAGNETSTDLSRLQSFTVQFDKDSGADESGVDFHPVAIDEDVIVSRFEDAIWFSETVCSNVNGICKLPLAEKVHSKGIKVVLTGEGPDERFGGYSDLIPDSYREIDYSWPPSHHLAAHREEAQEAFTKYTPGAMISPNSSTDAPPSTTRMLNDSRMSHVLPKIFACPMAPWTHEHVKTPHPLTILADSLDSHTRDKIMTKWHPLHTGQFLWARTVLAILILRWCGDNMDMAHHVESRPPFLDHHLTEYTNSLPPSLKLKYDSGQRRFRETYILREAVKPFVTEEVYQRQKPYRGPLTFSPDGPLHKFMLRKITKENVEKLGFVDWEKSKEFLDKAFGDRDPMAFKYAMTVTGYVVLMQKFGVKTAQCLLLDKLSIW</sequence>
<name>A0A1L9RW53_ASPWE</name>
<evidence type="ECO:0000256" key="13">
    <source>
        <dbReference type="PIRSR" id="PIRSR001589-3"/>
    </source>
</evidence>
<dbReference type="AlphaFoldDB" id="A0A1L9RW53"/>
<evidence type="ECO:0000313" key="16">
    <source>
        <dbReference type="Proteomes" id="UP000184383"/>
    </source>
</evidence>
<keyword evidence="16" id="KW-1185">Reference proteome</keyword>
<dbReference type="InterPro" id="IPR014729">
    <property type="entry name" value="Rossmann-like_a/b/a_fold"/>
</dbReference>
<feature type="binding site" evidence="12">
    <location>
        <position position="301"/>
    </location>
    <ligand>
        <name>ATP</name>
        <dbReference type="ChEBI" id="CHEBI:30616"/>
    </ligand>
</feature>
<dbReference type="Gene3D" id="3.60.20.10">
    <property type="entry name" value="Glutamine Phosphoribosylpyrophosphate, subunit 1, domain 1"/>
    <property type="match status" value="1"/>
</dbReference>
<dbReference type="EC" id="6.3.5.4" evidence="1"/>
<dbReference type="NCBIfam" id="TIGR01536">
    <property type="entry name" value="asn_synth_AEB"/>
    <property type="match status" value="1"/>
</dbReference>
<keyword evidence="4 10" id="KW-0547">Nucleotide-binding</keyword>
<keyword evidence="3 11" id="KW-0028">Amino-acid biosynthesis</keyword>
<comment type="pathway">
    <text evidence="8">Amino-acid biosynthesis.</text>
</comment>
<feature type="binding site" evidence="12">
    <location>
        <position position="112"/>
    </location>
    <ligand>
        <name>L-glutamine</name>
        <dbReference type="ChEBI" id="CHEBI:58359"/>
    </ligand>
</feature>
<dbReference type="InterPro" id="IPR033738">
    <property type="entry name" value="AsnB_N"/>
</dbReference>
<feature type="site" description="Important for beta-aspartyl-AMP intermediate formation" evidence="13">
    <location>
        <position position="368"/>
    </location>
</feature>
<dbReference type="Pfam" id="PF13537">
    <property type="entry name" value="GATase_7"/>
    <property type="match status" value="1"/>
</dbReference>
<dbReference type="Gene3D" id="3.40.50.620">
    <property type="entry name" value="HUPs"/>
    <property type="match status" value="2"/>
</dbReference>
<evidence type="ECO:0000256" key="9">
    <source>
        <dbReference type="ARBA" id="ARBA00048741"/>
    </source>
</evidence>
<dbReference type="InterPro" id="IPR017932">
    <property type="entry name" value="GATase_2_dom"/>
</dbReference>
<keyword evidence="6 11" id="KW-0061">Asparagine biosynthesis</keyword>
<dbReference type="SUPFAM" id="SSF56235">
    <property type="entry name" value="N-terminal nucleophile aminohydrolases (Ntn hydrolases)"/>
    <property type="match status" value="1"/>
</dbReference>
<dbReference type="PROSITE" id="PS51278">
    <property type="entry name" value="GATASE_TYPE_2"/>
    <property type="match status" value="1"/>
</dbReference>
<dbReference type="InterPro" id="IPR006426">
    <property type="entry name" value="Asn_synth_AEB"/>
</dbReference>
<dbReference type="GO" id="GO:0005829">
    <property type="term" value="C:cytosol"/>
    <property type="evidence" value="ECO:0007669"/>
    <property type="project" value="TreeGrafter"/>
</dbReference>
<accession>A0A1L9RW53</accession>
<dbReference type="PANTHER" id="PTHR11772">
    <property type="entry name" value="ASPARAGINE SYNTHETASE"/>
    <property type="match status" value="1"/>
</dbReference>
<evidence type="ECO:0000256" key="1">
    <source>
        <dbReference type="ARBA" id="ARBA00012737"/>
    </source>
</evidence>
<dbReference type="Proteomes" id="UP000184383">
    <property type="component" value="Unassembled WGS sequence"/>
</dbReference>
<dbReference type="InterPro" id="IPR050795">
    <property type="entry name" value="Asn_Synthetase"/>
</dbReference>
<proteinExistence type="predicted"/>
<dbReference type="GO" id="GO:0005524">
    <property type="term" value="F:ATP binding"/>
    <property type="evidence" value="ECO:0007669"/>
    <property type="project" value="UniProtKB-KW"/>
</dbReference>
<feature type="domain" description="Glutamine amidotransferase type-2" evidence="14">
    <location>
        <begin position="2"/>
        <end position="208"/>
    </location>
</feature>
<evidence type="ECO:0000256" key="4">
    <source>
        <dbReference type="ARBA" id="ARBA00022741"/>
    </source>
</evidence>
<evidence type="ECO:0000256" key="11">
    <source>
        <dbReference type="PIRSR" id="PIRSR001589-1"/>
    </source>
</evidence>
<evidence type="ECO:0000313" key="15">
    <source>
        <dbReference type="EMBL" id="OJJ39156.1"/>
    </source>
</evidence>
<dbReference type="InterPro" id="IPR001962">
    <property type="entry name" value="Asn_synthase"/>
</dbReference>
<evidence type="ECO:0000256" key="8">
    <source>
        <dbReference type="ARBA" id="ARBA00029440"/>
    </source>
</evidence>
<keyword evidence="7 11" id="KW-0315">Glutamine amidotransferase</keyword>